<feature type="transmembrane region" description="Helical" evidence="1">
    <location>
        <begin position="247"/>
        <end position="267"/>
    </location>
</feature>
<keyword evidence="1" id="KW-1133">Transmembrane helix</keyword>
<reference evidence="2 3" key="1">
    <citation type="submission" date="2020-08" db="EMBL/GenBank/DDBJ databases">
        <title>Genomic Encyclopedia of Type Strains, Phase IV (KMG-IV): sequencing the most valuable type-strain genomes for metagenomic binning, comparative biology and taxonomic classification.</title>
        <authorList>
            <person name="Goeker M."/>
        </authorList>
    </citation>
    <scope>NUCLEOTIDE SEQUENCE [LARGE SCALE GENOMIC DNA]</scope>
    <source>
        <strain evidence="2 3">DSM 29007</strain>
    </source>
</reference>
<evidence type="ECO:0000256" key="1">
    <source>
        <dbReference type="SAM" id="Phobius"/>
    </source>
</evidence>
<dbReference type="Proteomes" id="UP000582837">
    <property type="component" value="Unassembled WGS sequence"/>
</dbReference>
<name>A0A841H2C9_9BACT</name>
<feature type="transmembrane region" description="Helical" evidence="1">
    <location>
        <begin position="288"/>
        <end position="311"/>
    </location>
</feature>
<feature type="transmembrane region" description="Helical" evidence="1">
    <location>
        <begin position="141"/>
        <end position="162"/>
    </location>
</feature>
<feature type="transmembrane region" description="Helical" evidence="1">
    <location>
        <begin position="53"/>
        <end position="74"/>
    </location>
</feature>
<dbReference type="PANTHER" id="PTHR43044:SF1">
    <property type="entry name" value="QUINOL:CYTOCHROME C OXIDOREDUCTASE QUINONE-BINDING SUBUNIT 2"/>
    <property type="match status" value="1"/>
</dbReference>
<keyword evidence="3" id="KW-1185">Reference proteome</keyword>
<feature type="transmembrane region" description="Helical" evidence="1">
    <location>
        <begin position="21"/>
        <end position="41"/>
    </location>
</feature>
<evidence type="ECO:0000313" key="3">
    <source>
        <dbReference type="Proteomes" id="UP000582837"/>
    </source>
</evidence>
<feature type="transmembrane region" description="Helical" evidence="1">
    <location>
        <begin position="390"/>
        <end position="412"/>
    </location>
</feature>
<gene>
    <name evidence="2" type="ORF">HNQ61_003747</name>
</gene>
<dbReference type="RefSeq" id="WP_170034766.1">
    <property type="nucleotide sequence ID" value="NZ_JABDTL010000001.1"/>
</dbReference>
<feature type="transmembrane region" description="Helical" evidence="1">
    <location>
        <begin position="323"/>
        <end position="346"/>
    </location>
</feature>
<sequence length="455" mass="50339">MAGHSDYPTHIPLRMAAGNSAATLGGLLLAVAGAAAAFLFAPSSQRAWNAFHFNWMFWSSVSIGMVMFAVALHLTNARWAWSIKRFPLGGVAFLPFAFLLFIPLLLGGKNIFFHHWIPHLVDGVMHDPIHGDAVLEAKSGWLNFTFLFVRDLVGMAVLFGLAMRFAYHQLRADVHGLDRAGRRSFAHNWLRGDGRGDVRQMAAVSQQAALKIGVFLGIAYAVVWGFVGMDVAMLTLPHFFSTMFPVAFFISAFHSGLAMTALMVVLYRGSLRLESYITEKQFHDLGKLVFAFAVFWMYINWSQYVVIWYGLLPNEQEYFVLKFLKFGPLVIATVLLIFVLPFFGLLPRSVKKVPQILAGFAVLILVGHWIERFLLATPNFWLEEWGAIGIGFPEIAMSLAFLGLFVACYSWYMATFPILPSPVTLAAMPSGLVEVEVPATHVAGPHGAGPHIAGA</sequence>
<organism evidence="2 3">
    <name type="scientific">Longimicrobium terrae</name>
    <dbReference type="NCBI Taxonomy" id="1639882"/>
    <lineage>
        <taxon>Bacteria</taxon>
        <taxon>Pseudomonadati</taxon>
        <taxon>Gemmatimonadota</taxon>
        <taxon>Longimicrobiia</taxon>
        <taxon>Longimicrobiales</taxon>
        <taxon>Longimicrobiaceae</taxon>
        <taxon>Longimicrobium</taxon>
    </lineage>
</organism>
<feature type="transmembrane region" description="Helical" evidence="1">
    <location>
        <begin position="353"/>
        <end position="370"/>
    </location>
</feature>
<feature type="transmembrane region" description="Helical" evidence="1">
    <location>
        <begin position="208"/>
        <end position="227"/>
    </location>
</feature>
<feature type="transmembrane region" description="Helical" evidence="1">
    <location>
        <begin position="86"/>
        <end position="106"/>
    </location>
</feature>
<keyword evidence="1" id="KW-0472">Membrane</keyword>
<evidence type="ECO:0000313" key="2">
    <source>
        <dbReference type="EMBL" id="MBB6072086.1"/>
    </source>
</evidence>
<dbReference type="EMBL" id="JACHIA010000012">
    <property type="protein sequence ID" value="MBB6072086.1"/>
    <property type="molecule type" value="Genomic_DNA"/>
</dbReference>
<protein>
    <recommendedName>
        <fullName evidence="4">Molybdopterin oxidoreductase</fullName>
    </recommendedName>
</protein>
<evidence type="ECO:0008006" key="4">
    <source>
        <dbReference type="Google" id="ProtNLM"/>
    </source>
</evidence>
<proteinExistence type="predicted"/>
<keyword evidence="1" id="KW-0812">Transmembrane</keyword>
<dbReference type="AlphaFoldDB" id="A0A841H2C9"/>
<dbReference type="PANTHER" id="PTHR43044">
    <property type="match status" value="1"/>
</dbReference>
<comment type="caution">
    <text evidence="2">The sequence shown here is derived from an EMBL/GenBank/DDBJ whole genome shotgun (WGS) entry which is preliminary data.</text>
</comment>
<accession>A0A841H2C9</accession>